<keyword evidence="1" id="KW-1133">Transmembrane helix</keyword>
<evidence type="ECO:0000313" key="4">
    <source>
        <dbReference type="Proteomes" id="UP000294299"/>
    </source>
</evidence>
<evidence type="ECO:0000256" key="1">
    <source>
        <dbReference type="SAM" id="Phobius"/>
    </source>
</evidence>
<keyword evidence="4" id="KW-1185">Reference proteome</keyword>
<feature type="domain" description="N,N-dimethylformamidase beta subunit-like C-terminal" evidence="2">
    <location>
        <begin position="65"/>
        <end position="312"/>
    </location>
</feature>
<protein>
    <recommendedName>
        <fullName evidence="2">N,N-dimethylformamidase beta subunit-like C-terminal domain-containing protein</fullName>
    </recommendedName>
</protein>
<organism evidence="3 4">
    <name type="scientific">Candidatus Nitrosocosmicus franklandianus</name>
    <dbReference type="NCBI Taxonomy" id="1798806"/>
    <lineage>
        <taxon>Archaea</taxon>
        <taxon>Nitrososphaerota</taxon>
        <taxon>Nitrososphaeria</taxon>
        <taxon>Nitrososphaerales</taxon>
        <taxon>Nitrososphaeraceae</taxon>
        <taxon>Candidatus Nitrosocosmicus</taxon>
    </lineage>
</organism>
<sequence>MMLRALNQTTFIKSLNGIINKLSFSNKVLLSSFIFISITVFAIFQLSTIPIISASLENYGVDTNVSSSSDNKKVALVLPSFTWAAYQTGSFYDFYALYSYIQFANREVNITITNNTHLLKDRPIPEGPFVYYTDLEEEPYTPYINFINLAKDLYREHGINPTNLTDADVDQGKIFNADGTNAYDILFLFHNEYVTQAEYDNLKKFVTNGGTIVFGDGNVLYAEVAYNQDNNTISLVSGHNWNFDQKNTAWKGPAERWLDETREWVGSNFLDIPANYPLRFNNNPFNYTHSEENYVANPNVKILIDYELDNVPRYSGQYLGAKVATYEMDYGKGKVIHLGLWGHMLALNEDFAEYLNNVIIPLSLNKTS</sequence>
<reference evidence="3 4" key="1">
    <citation type="submission" date="2019-02" db="EMBL/GenBank/DDBJ databases">
        <authorList>
            <person name="Lehtovirta-Morley E L."/>
        </authorList>
    </citation>
    <scope>NUCLEOTIDE SEQUENCE [LARGE SCALE GENOMIC DNA]</scope>
    <source>
        <strain evidence="3">NFRAN1</strain>
    </source>
</reference>
<dbReference type="InterPro" id="IPR029062">
    <property type="entry name" value="Class_I_gatase-like"/>
</dbReference>
<name>A0A484I8J0_9ARCH</name>
<accession>A0A484I8J0</accession>
<keyword evidence="1" id="KW-0472">Membrane</keyword>
<dbReference type="EMBL" id="LR216287">
    <property type="protein sequence ID" value="VFJ13122.1"/>
    <property type="molecule type" value="Genomic_DNA"/>
</dbReference>
<keyword evidence="1" id="KW-0812">Transmembrane</keyword>
<gene>
    <name evidence="3" type="ORF">NFRAN_0800</name>
</gene>
<dbReference type="KEGG" id="nfn:NFRAN_0800"/>
<dbReference type="AlphaFoldDB" id="A0A484I8J0"/>
<evidence type="ECO:0000313" key="3">
    <source>
        <dbReference type="EMBL" id="VFJ13122.1"/>
    </source>
</evidence>
<feature type="transmembrane region" description="Helical" evidence="1">
    <location>
        <begin position="28"/>
        <end position="46"/>
    </location>
</feature>
<dbReference type="Pfam" id="PF20254">
    <property type="entry name" value="DMFA2_C"/>
    <property type="match status" value="1"/>
</dbReference>
<proteinExistence type="predicted"/>
<dbReference type="Proteomes" id="UP000294299">
    <property type="component" value="Chromosome NFRAN"/>
</dbReference>
<dbReference type="Gene3D" id="3.40.50.880">
    <property type="match status" value="1"/>
</dbReference>
<dbReference type="InterPro" id="IPR046540">
    <property type="entry name" value="DMFA2_C"/>
</dbReference>
<evidence type="ECO:0000259" key="2">
    <source>
        <dbReference type="Pfam" id="PF20254"/>
    </source>
</evidence>